<dbReference type="Pfam" id="PF14580">
    <property type="entry name" value="LRR_9"/>
    <property type="match status" value="1"/>
</dbReference>
<evidence type="ECO:0000256" key="11">
    <source>
        <dbReference type="ARBA" id="ARBA00072684"/>
    </source>
</evidence>
<evidence type="ECO:0000256" key="7">
    <source>
        <dbReference type="ARBA" id="ARBA00022990"/>
    </source>
</evidence>
<dbReference type="CDD" id="cd00387">
    <property type="entry name" value="Ribosomal_L7_L12"/>
    <property type="match status" value="1"/>
</dbReference>
<dbReference type="PROSITE" id="PS51450">
    <property type="entry name" value="LRR"/>
    <property type="match status" value="2"/>
</dbReference>
<proteinExistence type="inferred from homology"/>
<feature type="domain" description="Large ribosomal subunit protein bL12 oligomerization" evidence="15">
    <location>
        <begin position="55"/>
        <end position="104"/>
    </location>
</feature>
<dbReference type="GO" id="GO:0003729">
    <property type="term" value="F:mRNA binding"/>
    <property type="evidence" value="ECO:0007669"/>
    <property type="project" value="TreeGrafter"/>
</dbReference>
<protein>
    <recommendedName>
        <fullName evidence="11">Large ribosomal subunit protein bL12m</fullName>
    </recommendedName>
    <alternativeName>
        <fullName evidence="12">39S ribosomal protein L12, mitochondrial</fullName>
    </alternativeName>
</protein>
<evidence type="ECO:0000313" key="17">
    <source>
        <dbReference type="Proteomes" id="UP000319801"/>
    </source>
</evidence>
<keyword evidence="8" id="KW-0496">Mitochondrion</keyword>
<comment type="similarity">
    <text evidence="2">Belongs to the bacterial ribosomal protein bL12 family.</text>
</comment>
<dbReference type="FunFam" id="3.80.10.10:FF:000166">
    <property type="entry name" value="Dynein assembly factor 1, axonemal"/>
    <property type="match status" value="1"/>
</dbReference>
<dbReference type="SUPFAM" id="SSF48300">
    <property type="entry name" value="Ribosomal protein L7/12, oligomerisation (N-terminal) domain"/>
    <property type="match status" value="1"/>
</dbReference>
<keyword evidence="9" id="KW-0687">Ribonucleoprotein</keyword>
<dbReference type="SUPFAM" id="SSF52058">
    <property type="entry name" value="L domain-like"/>
    <property type="match status" value="1"/>
</dbReference>
<dbReference type="InterPro" id="IPR032675">
    <property type="entry name" value="LRR_dom_sf"/>
</dbReference>
<dbReference type="FunFam" id="1.20.5.710:FF:000006">
    <property type="entry name" value="39S ribosomal protein L12, mitochondrial"/>
    <property type="match status" value="1"/>
</dbReference>
<keyword evidence="6" id="KW-0689">Ribosomal protein</keyword>
<dbReference type="PANTHER" id="PTHR45987:SF4">
    <property type="entry name" value="LARGE RIBOSOMAL SUBUNIT PROTEIN BL12M"/>
    <property type="match status" value="1"/>
</dbReference>
<gene>
    <name evidence="16" type="ORF">Baya_14329</name>
</gene>
<dbReference type="FunFam" id="3.30.1390.10:FF:000001">
    <property type="entry name" value="50S ribosomal protein L7/L12"/>
    <property type="match status" value="1"/>
</dbReference>
<evidence type="ECO:0000256" key="12">
    <source>
        <dbReference type="ARBA" id="ARBA00075329"/>
    </source>
</evidence>
<evidence type="ECO:0000256" key="13">
    <source>
        <dbReference type="SAM" id="MobiDB-lite"/>
    </source>
</evidence>
<dbReference type="InterPro" id="IPR014719">
    <property type="entry name" value="Ribosomal_bL12_C/ClpS-like"/>
</dbReference>
<evidence type="ECO:0000313" key="16">
    <source>
        <dbReference type="EMBL" id="TTA69402.1"/>
    </source>
</evidence>
<comment type="function">
    <text evidence="10">As a component of the mitochondrial large ribosomal subunit, plays a role in mitochondrial translation. When present in mitochondria as a free protein not associated with the ribosome, associates with mitochondrial RNA polymerase POLRMT to activate transcription. Required for POLRMT stability.</text>
</comment>
<dbReference type="Gene3D" id="3.30.1390.10">
    <property type="match status" value="1"/>
</dbReference>
<accession>A0A556V8W7</accession>
<dbReference type="HAMAP" id="MF_00368">
    <property type="entry name" value="Ribosomal_bL12"/>
    <property type="match status" value="1"/>
</dbReference>
<dbReference type="OrthoDB" id="250175at2759"/>
<feature type="region of interest" description="Disordered" evidence="13">
    <location>
        <begin position="374"/>
        <end position="487"/>
    </location>
</feature>
<keyword evidence="7" id="KW-0007">Acetylation</keyword>
<evidence type="ECO:0000256" key="3">
    <source>
        <dbReference type="ARBA" id="ARBA00022499"/>
    </source>
</evidence>
<evidence type="ECO:0000256" key="1">
    <source>
        <dbReference type="ARBA" id="ARBA00004173"/>
    </source>
</evidence>
<evidence type="ECO:0000256" key="10">
    <source>
        <dbReference type="ARBA" id="ARBA00058301"/>
    </source>
</evidence>
<dbReference type="SMART" id="SM00365">
    <property type="entry name" value="LRR_SD22"/>
    <property type="match status" value="3"/>
</dbReference>
<dbReference type="PANTHER" id="PTHR45987">
    <property type="entry name" value="39S RIBOSOMAL PROTEIN L12"/>
    <property type="match status" value="1"/>
</dbReference>
<keyword evidence="5" id="KW-0809">Transit peptide</keyword>
<keyword evidence="3" id="KW-1017">Isopeptide bond</keyword>
<dbReference type="Proteomes" id="UP000319801">
    <property type="component" value="Unassembled WGS sequence"/>
</dbReference>
<dbReference type="Gene3D" id="3.80.10.10">
    <property type="entry name" value="Ribonuclease Inhibitor"/>
    <property type="match status" value="1"/>
</dbReference>
<feature type="domain" description="Large ribosomal subunit protein bL12 C-terminal" evidence="14">
    <location>
        <begin position="121"/>
        <end position="188"/>
    </location>
</feature>
<evidence type="ECO:0000259" key="15">
    <source>
        <dbReference type="Pfam" id="PF16320"/>
    </source>
</evidence>
<feature type="region of interest" description="Disordered" evidence="13">
    <location>
        <begin position="583"/>
        <end position="611"/>
    </location>
</feature>
<dbReference type="InterPro" id="IPR001611">
    <property type="entry name" value="Leu-rich_rpt"/>
</dbReference>
<keyword evidence="17" id="KW-1185">Reference proteome</keyword>
<reference evidence="16 17" key="1">
    <citation type="journal article" date="2019" name="Genome Biol. Evol.">
        <title>Whole-Genome Sequencing of the Giant Devil Catfish, Bagarius yarrelli.</title>
        <authorList>
            <person name="Jiang W."/>
            <person name="Lv Y."/>
            <person name="Cheng L."/>
            <person name="Yang K."/>
            <person name="Chao B."/>
            <person name="Wang X."/>
            <person name="Li Y."/>
            <person name="Pan X."/>
            <person name="You X."/>
            <person name="Zhang Y."/>
            <person name="Yang J."/>
            <person name="Li J."/>
            <person name="Zhang X."/>
            <person name="Liu S."/>
            <person name="Sun C."/>
            <person name="Yang J."/>
            <person name="Shi Q."/>
        </authorList>
    </citation>
    <scope>NUCLEOTIDE SEQUENCE [LARGE SCALE GENOMIC DNA]</scope>
    <source>
        <strain evidence="16">JWS20170419001</strain>
        <tissue evidence="16">Muscle</tissue>
    </source>
</reference>
<dbReference type="GO" id="GO:0003735">
    <property type="term" value="F:structural constituent of ribosome"/>
    <property type="evidence" value="ECO:0007669"/>
    <property type="project" value="InterPro"/>
</dbReference>
<comment type="caution">
    <text evidence="16">The sequence shown here is derived from an EMBL/GenBank/DDBJ whole genome shotgun (WGS) entry which is preliminary data.</text>
</comment>
<dbReference type="SUPFAM" id="SSF54736">
    <property type="entry name" value="ClpS-like"/>
    <property type="match status" value="1"/>
</dbReference>
<feature type="compositionally biased region" description="Acidic residues" evidence="13">
    <location>
        <begin position="403"/>
        <end position="417"/>
    </location>
</feature>
<dbReference type="Gene3D" id="1.20.5.710">
    <property type="entry name" value="Single helix bin"/>
    <property type="match status" value="1"/>
</dbReference>
<evidence type="ECO:0000256" key="4">
    <source>
        <dbReference type="ARBA" id="ARBA00022843"/>
    </source>
</evidence>
<dbReference type="GO" id="GO:0005762">
    <property type="term" value="C:mitochondrial large ribosomal subunit"/>
    <property type="evidence" value="ECO:0007669"/>
    <property type="project" value="TreeGrafter"/>
</dbReference>
<dbReference type="Pfam" id="PF00542">
    <property type="entry name" value="Ribosomal_L12"/>
    <property type="match status" value="1"/>
</dbReference>
<evidence type="ECO:0000256" key="2">
    <source>
        <dbReference type="ARBA" id="ARBA00007197"/>
    </source>
</evidence>
<dbReference type="GO" id="GO:0005743">
    <property type="term" value="C:mitochondrial inner membrane"/>
    <property type="evidence" value="ECO:0007669"/>
    <property type="project" value="UniProtKB-ARBA"/>
</dbReference>
<evidence type="ECO:0000256" key="8">
    <source>
        <dbReference type="ARBA" id="ARBA00023128"/>
    </source>
</evidence>
<comment type="subcellular location">
    <subcellularLocation>
        <location evidence="1">Mitochondrion</location>
    </subcellularLocation>
</comment>
<evidence type="ECO:0000259" key="14">
    <source>
        <dbReference type="Pfam" id="PF00542"/>
    </source>
</evidence>
<dbReference type="Pfam" id="PF16320">
    <property type="entry name" value="Ribosomal_L12_N"/>
    <property type="match status" value="1"/>
</dbReference>
<dbReference type="InterPro" id="IPR013823">
    <property type="entry name" value="Ribosomal_bL12_C"/>
</dbReference>
<evidence type="ECO:0000256" key="9">
    <source>
        <dbReference type="ARBA" id="ARBA00023274"/>
    </source>
</evidence>
<dbReference type="InterPro" id="IPR008932">
    <property type="entry name" value="Ribosomal_bL12_oligo"/>
</dbReference>
<evidence type="ECO:0000256" key="5">
    <source>
        <dbReference type="ARBA" id="ARBA00022946"/>
    </source>
</evidence>
<evidence type="ECO:0000256" key="6">
    <source>
        <dbReference type="ARBA" id="ARBA00022980"/>
    </source>
</evidence>
<dbReference type="InterPro" id="IPR000206">
    <property type="entry name" value="Ribosomal_bL12"/>
</dbReference>
<dbReference type="InterPro" id="IPR036235">
    <property type="entry name" value="Ribosomal_bL12_oligo_N_sf"/>
</dbReference>
<dbReference type="AlphaFoldDB" id="A0A556V8W7"/>
<keyword evidence="4" id="KW-0832">Ubl conjugation</keyword>
<feature type="compositionally biased region" description="Polar residues" evidence="13">
    <location>
        <begin position="431"/>
        <end position="442"/>
    </location>
</feature>
<dbReference type="GO" id="GO:0006412">
    <property type="term" value="P:translation"/>
    <property type="evidence" value="ECO:0007669"/>
    <property type="project" value="InterPro"/>
</dbReference>
<dbReference type="EMBL" id="VCAZ01000163">
    <property type="protein sequence ID" value="TTA69402.1"/>
    <property type="molecule type" value="Genomic_DNA"/>
</dbReference>
<feature type="compositionally biased region" description="Basic and acidic residues" evidence="13">
    <location>
        <begin position="597"/>
        <end position="611"/>
    </location>
</feature>
<organism evidence="16 17">
    <name type="scientific">Bagarius yarrelli</name>
    <name type="common">Goonch</name>
    <name type="synonym">Bagrus yarrelli</name>
    <dbReference type="NCBI Taxonomy" id="175774"/>
    <lineage>
        <taxon>Eukaryota</taxon>
        <taxon>Metazoa</taxon>
        <taxon>Chordata</taxon>
        <taxon>Craniata</taxon>
        <taxon>Vertebrata</taxon>
        <taxon>Euteleostomi</taxon>
        <taxon>Actinopterygii</taxon>
        <taxon>Neopterygii</taxon>
        <taxon>Teleostei</taxon>
        <taxon>Ostariophysi</taxon>
        <taxon>Siluriformes</taxon>
        <taxon>Sisoridae</taxon>
        <taxon>Sisorinae</taxon>
        <taxon>Bagarius</taxon>
    </lineage>
</organism>
<sequence>MYCTFHCIRNSLRTAAKSHRLHLSVLRALHCSPTRLSDAIAMPPLDGAPKQYSPKIQQLVNDIASLTLIEVSDLNELLKKTLNIQDVGMMPMGAMAAAPTASAASAVEEDAAPVKKEKTHFTVKLTELKAEDKVKLIKEVKNCVQGLNLVQAKKLVETLPQEIRVNVSKEEAEKLKAALEAAGGTVVLEITKKLLKDLCKQHKLYQTPSLNDTLYLHYKGFRVIEGLEEYTGLRCLFLHNNGIQKIENLQNQTELRCLFIHQNLIHTLENLEPLSKLCTLNVSNNYIKRVLNLMGNDVIKKIPNYRKSLIIRLKALTFLDNRPVFPKERACAEAWAVGGLEGERKERELWQAKERWEIEGSLKALRLIEENARRAKEQKESGNTEPVEDQSVSGEDIKQTEQEDKESEVSEEEDDQITPETEMTPVLGLESNLNRNNSLQEESLTEEDHPEEPTKNSGQEQHRHHTTSETKSNHKTPSGSDVVDLLPVRGTQGPVTELIPDDEIETIFLSDAPSLTINDLPDLDELNSVDGDTAPQVFRPVIEVISGSDSESETEDTSPEFSVFGKVSTRNTTIEETSLLFSHPGAADSEADGNQRMTDRKREKCLIEELD</sequence>
<name>A0A556V8W7_BAGYA</name>